<dbReference type="AlphaFoldDB" id="A0A0E9QKR8"/>
<evidence type="ECO:0000313" key="1">
    <source>
        <dbReference type="EMBL" id="JAH17107.1"/>
    </source>
</evidence>
<proteinExistence type="predicted"/>
<dbReference type="EMBL" id="GBXM01091470">
    <property type="protein sequence ID" value="JAH17107.1"/>
    <property type="molecule type" value="Transcribed_RNA"/>
</dbReference>
<reference evidence="1" key="2">
    <citation type="journal article" date="2015" name="Fish Shellfish Immunol.">
        <title>Early steps in the European eel (Anguilla anguilla)-Vibrio vulnificus interaction in the gills: Role of the RtxA13 toxin.</title>
        <authorList>
            <person name="Callol A."/>
            <person name="Pajuelo D."/>
            <person name="Ebbesson L."/>
            <person name="Teles M."/>
            <person name="MacKenzie S."/>
            <person name="Amaro C."/>
        </authorList>
    </citation>
    <scope>NUCLEOTIDE SEQUENCE</scope>
</reference>
<reference evidence="1" key="1">
    <citation type="submission" date="2014-11" db="EMBL/GenBank/DDBJ databases">
        <authorList>
            <person name="Amaro Gonzalez C."/>
        </authorList>
    </citation>
    <scope>NUCLEOTIDE SEQUENCE</scope>
</reference>
<protein>
    <submittedName>
        <fullName evidence="1">Uncharacterized protein</fullName>
    </submittedName>
</protein>
<accession>A0A0E9QKR8</accession>
<sequence>MPCKCYVKSCLLNAGNVRSS</sequence>
<name>A0A0E9QKR8_ANGAN</name>
<organism evidence="1">
    <name type="scientific">Anguilla anguilla</name>
    <name type="common">European freshwater eel</name>
    <name type="synonym">Muraena anguilla</name>
    <dbReference type="NCBI Taxonomy" id="7936"/>
    <lineage>
        <taxon>Eukaryota</taxon>
        <taxon>Metazoa</taxon>
        <taxon>Chordata</taxon>
        <taxon>Craniata</taxon>
        <taxon>Vertebrata</taxon>
        <taxon>Euteleostomi</taxon>
        <taxon>Actinopterygii</taxon>
        <taxon>Neopterygii</taxon>
        <taxon>Teleostei</taxon>
        <taxon>Anguilliformes</taxon>
        <taxon>Anguillidae</taxon>
        <taxon>Anguilla</taxon>
    </lineage>
</organism>